<dbReference type="Proteomes" id="UP001302126">
    <property type="component" value="Unassembled WGS sequence"/>
</dbReference>
<reference evidence="1" key="1">
    <citation type="journal article" date="2023" name="Mol. Phylogenet. Evol.">
        <title>Genome-scale phylogeny and comparative genomics of the fungal order Sordariales.</title>
        <authorList>
            <person name="Hensen N."/>
            <person name="Bonometti L."/>
            <person name="Westerberg I."/>
            <person name="Brannstrom I.O."/>
            <person name="Guillou S."/>
            <person name="Cros-Aarteil S."/>
            <person name="Calhoun S."/>
            <person name="Haridas S."/>
            <person name="Kuo A."/>
            <person name="Mondo S."/>
            <person name="Pangilinan J."/>
            <person name="Riley R."/>
            <person name="LaButti K."/>
            <person name="Andreopoulos B."/>
            <person name="Lipzen A."/>
            <person name="Chen C."/>
            <person name="Yan M."/>
            <person name="Daum C."/>
            <person name="Ng V."/>
            <person name="Clum A."/>
            <person name="Steindorff A."/>
            <person name="Ohm R.A."/>
            <person name="Martin F."/>
            <person name="Silar P."/>
            <person name="Natvig D.O."/>
            <person name="Lalanne C."/>
            <person name="Gautier V."/>
            <person name="Ament-Velasquez S.L."/>
            <person name="Kruys A."/>
            <person name="Hutchinson M.I."/>
            <person name="Powell A.J."/>
            <person name="Barry K."/>
            <person name="Miller A.N."/>
            <person name="Grigoriev I.V."/>
            <person name="Debuchy R."/>
            <person name="Gladieux P."/>
            <person name="Hiltunen Thoren M."/>
            <person name="Johannesson H."/>
        </authorList>
    </citation>
    <scope>NUCLEOTIDE SEQUENCE</scope>
    <source>
        <strain evidence="1">PSN309</strain>
    </source>
</reference>
<name>A0AAN6WZJ8_9PEZI</name>
<dbReference type="AlphaFoldDB" id="A0AAN6WZJ8"/>
<reference evidence="1" key="2">
    <citation type="submission" date="2023-05" db="EMBL/GenBank/DDBJ databases">
        <authorList>
            <consortium name="Lawrence Berkeley National Laboratory"/>
            <person name="Steindorff A."/>
            <person name="Hensen N."/>
            <person name="Bonometti L."/>
            <person name="Westerberg I."/>
            <person name="Brannstrom I.O."/>
            <person name="Guillou S."/>
            <person name="Cros-Aarteil S."/>
            <person name="Calhoun S."/>
            <person name="Haridas S."/>
            <person name="Kuo A."/>
            <person name="Mondo S."/>
            <person name="Pangilinan J."/>
            <person name="Riley R."/>
            <person name="Labutti K."/>
            <person name="Andreopoulos B."/>
            <person name="Lipzen A."/>
            <person name="Chen C."/>
            <person name="Yanf M."/>
            <person name="Daum C."/>
            <person name="Ng V."/>
            <person name="Clum A."/>
            <person name="Ohm R."/>
            <person name="Martin F."/>
            <person name="Silar P."/>
            <person name="Natvig D."/>
            <person name="Lalanne C."/>
            <person name="Gautier V."/>
            <person name="Ament-Velasquez S.L."/>
            <person name="Kruys A."/>
            <person name="Hutchinson M.I."/>
            <person name="Powell A.J."/>
            <person name="Barry K."/>
            <person name="Miller A.N."/>
            <person name="Grigoriev I.V."/>
            <person name="Debuchy R."/>
            <person name="Gladieux P."/>
            <person name="Thoren M.H."/>
            <person name="Johannesson H."/>
        </authorList>
    </citation>
    <scope>NUCLEOTIDE SEQUENCE</scope>
    <source>
        <strain evidence="1">PSN309</strain>
    </source>
</reference>
<dbReference type="CDD" id="cd20273">
    <property type="entry name" value="Complex1_LYR_unchar"/>
    <property type="match status" value="1"/>
</dbReference>
<feature type="non-terminal residue" evidence="1">
    <location>
        <position position="305"/>
    </location>
</feature>
<dbReference type="InterPro" id="IPR046896">
    <property type="entry name" value="Cup1-like_N"/>
</dbReference>
<comment type="caution">
    <text evidence="1">The sequence shown here is derived from an EMBL/GenBank/DDBJ whole genome shotgun (WGS) entry which is preliminary data.</text>
</comment>
<dbReference type="EMBL" id="MU864362">
    <property type="protein sequence ID" value="KAK4190871.1"/>
    <property type="molecule type" value="Genomic_DNA"/>
</dbReference>
<evidence type="ECO:0000313" key="1">
    <source>
        <dbReference type="EMBL" id="KAK4190871.1"/>
    </source>
</evidence>
<organism evidence="1 2">
    <name type="scientific">Podospora australis</name>
    <dbReference type="NCBI Taxonomy" id="1536484"/>
    <lineage>
        <taxon>Eukaryota</taxon>
        <taxon>Fungi</taxon>
        <taxon>Dikarya</taxon>
        <taxon>Ascomycota</taxon>
        <taxon>Pezizomycotina</taxon>
        <taxon>Sordariomycetes</taxon>
        <taxon>Sordariomycetidae</taxon>
        <taxon>Sordariales</taxon>
        <taxon>Podosporaceae</taxon>
        <taxon>Podospora</taxon>
    </lineage>
</organism>
<accession>A0AAN6WZJ8</accession>
<evidence type="ECO:0000313" key="2">
    <source>
        <dbReference type="Proteomes" id="UP001302126"/>
    </source>
</evidence>
<protein>
    <submittedName>
        <fullName evidence="1">Uncharacterized protein</fullName>
    </submittedName>
</protein>
<sequence length="305" mass="34385">MPLFYNPARSSRHRKACLALYKALQRIGATVPLPPDIETGLGPENPLKTLIRNGFRRNKLDTSPRLVSAALKNGYRYLDLLSRAAAGPSSSEEYTSVLSFLRENRDRVLWLKLKTASHKASLPNSAPVPGAVPILTKISDPDDWENPVYVPTKPARDISEIPDGIRKPPRLDAAGTVPFLRLGKPQSRHITRVIRQKNKTRQSRTIAITDMQTEEMDEAHLEDSWDRIVARQMFDEGLWTPTYPGLLEKGVQQRGEHTYAKTLYGGIESLSAVLEIERRDMVARAKAMLEIEQREQALADKEDQE</sequence>
<proteinExistence type="predicted"/>
<keyword evidence="2" id="KW-1185">Reference proteome</keyword>
<gene>
    <name evidence="1" type="ORF">QBC35DRAFT_357595</name>
</gene>